<dbReference type="PANTHER" id="PTHR21679">
    <property type="entry name" value="DOMAIN OF UNKNOWN FUNCTION DB DOMAIN-CONTAINING PROTEIN-RELATED"/>
    <property type="match status" value="1"/>
</dbReference>
<sequence length="583" mass="66056">MQDSDKLPVVVVGVKRSTASRAETSIIHKFSENNVQCNNGPKNLECVVEVDGTTYAVVRNAKVIIPLNCDDEEARTSGKRGTYSNNEDFLSQIEMERDENIHLIPTPSERQMINLKFEDTDGAAIAEASDESTTKIHCENNATECVAMEEEGTEDCCQDQENKLKAIKGTSQYRFRPKRTYRGKITTPPYLRQVTFDIEWLRFGEYQVDCSDVVELATFNITLYCRELSYTINVVDASNSNVSFLANITIPLSNVKAIAFSDDNSVVLALKKPASVKYEAFLRVNFRNSKRRLAYPQGFDLFDGSLENSTVHYFKLRKQVASVEILRKLIKFDANLKDRLVTFKSGLGIVYKESSLPFATCVKLNHTVNVCVVIAHAFSFSWALNHSMASLLIYALLVSQIALCLSVKFPACDVIGCGYCGTRRMQKECKEFCESKCSRKNKLINATKNFNEFNGPSRRVSREVANQQFMNCCQNLDPPVPEACLKICTLDNSPKEFKNIAFKKPKCPMKHLRRLLTCAAGTKDVRSCCEKDESMLGNLNHCIQFCYPSNDDLWDSRFYGKGRFVKCMDKVPLYSECYYEHWG</sequence>
<evidence type="ECO:0000313" key="3">
    <source>
        <dbReference type="Proteomes" id="UP000055024"/>
    </source>
</evidence>
<dbReference type="AlphaFoldDB" id="A0A0V1HJ74"/>
<keyword evidence="3" id="KW-1185">Reference proteome</keyword>
<dbReference type="InterPro" id="IPR002602">
    <property type="entry name" value="DB"/>
</dbReference>
<dbReference type="Pfam" id="PF01682">
    <property type="entry name" value="DB"/>
    <property type="match status" value="1"/>
</dbReference>
<dbReference type="OrthoDB" id="5912719at2759"/>
<name>A0A0V1HJ74_9BILA</name>
<feature type="domain" description="Domain of unknown function DB" evidence="1">
    <location>
        <begin position="472"/>
        <end position="578"/>
    </location>
</feature>
<comment type="caution">
    <text evidence="2">The sequence shown here is derived from an EMBL/GenBank/DDBJ whole genome shotgun (WGS) entry which is preliminary data.</text>
</comment>
<evidence type="ECO:0000313" key="2">
    <source>
        <dbReference type="EMBL" id="KRZ10476.1"/>
    </source>
</evidence>
<protein>
    <recommendedName>
        <fullName evidence="1">Domain of unknown function DB domain-containing protein</fullName>
    </recommendedName>
</protein>
<dbReference type="Proteomes" id="UP000055024">
    <property type="component" value="Unassembled WGS sequence"/>
</dbReference>
<evidence type="ECO:0000259" key="1">
    <source>
        <dbReference type="Pfam" id="PF01682"/>
    </source>
</evidence>
<organism evidence="2 3">
    <name type="scientific">Trichinella zimbabwensis</name>
    <dbReference type="NCBI Taxonomy" id="268475"/>
    <lineage>
        <taxon>Eukaryota</taxon>
        <taxon>Metazoa</taxon>
        <taxon>Ecdysozoa</taxon>
        <taxon>Nematoda</taxon>
        <taxon>Enoplea</taxon>
        <taxon>Dorylaimia</taxon>
        <taxon>Trichinellida</taxon>
        <taxon>Trichinellidae</taxon>
        <taxon>Trichinella</taxon>
    </lineage>
</organism>
<accession>A0A0V1HJ74</accession>
<gene>
    <name evidence="2" type="ORF">T11_13363</name>
</gene>
<dbReference type="EMBL" id="JYDP01000059">
    <property type="protein sequence ID" value="KRZ10476.1"/>
    <property type="molecule type" value="Genomic_DNA"/>
</dbReference>
<reference evidence="2 3" key="1">
    <citation type="submission" date="2015-01" db="EMBL/GenBank/DDBJ databases">
        <title>Evolution of Trichinella species and genotypes.</title>
        <authorList>
            <person name="Korhonen P.K."/>
            <person name="Edoardo P."/>
            <person name="Giuseppe L.R."/>
            <person name="Gasser R.B."/>
        </authorList>
    </citation>
    <scope>NUCLEOTIDE SEQUENCE [LARGE SCALE GENOMIC DNA]</scope>
    <source>
        <strain evidence="2">ISS1029</strain>
    </source>
</reference>
<proteinExistence type="predicted"/>